<dbReference type="Gene3D" id="3.20.20.30">
    <property type="entry name" value="Luciferase-like domain"/>
    <property type="match status" value="1"/>
</dbReference>
<dbReference type="AlphaFoldDB" id="A0A0R3E0R2"/>
<feature type="domain" description="Luciferase-like" evidence="5">
    <location>
        <begin position="17"/>
        <end position="280"/>
    </location>
</feature>
<dbReference type="CDD" id="cd01094">
    <property type="entry name" value="Alkanesulfonate_monoxygenase"/>
    <property type="match status" value="1"/>
</dbReference>
<evidence type="ECO:0000256" key="1">
    <source>
        <dbReference type="ARBA" id="ARBA00022630"/>
    </source>
</evidence>
<accession>A0A0R3E0R2</accession>
<evidence type="ECO:0000256" key="4">
    <source>
        <dbReference type="ARBA" id="ARBA00023033"/>
    </source>
</evidence>
<dbReference type="SUPFAM" id="SSF51679">
    <property type="entry name" value="Bacterial luciferase-like"/>
    <property type="match status" value="1"/>
</dbReference>
<dbReference type="InterPro" id="IPR036661">
    <property type="entry name" value="Luciferase-like_sf"/>
</dbReference>
<protein>
    <recommendedName>
        <fullName evidence="5">Luciferase-like domain-containing protein</fullName>
    </recommendedName>
</protein>
<dbReference type="PANTHER" id="PTHR42847:SF4">
    <property type="entry name" value="ALKANESULFONATE MONOOXYGENASE-RELATED"/>
    <property type="match status" value="1"/>
</dbReference>
<sequence length="371" mass="41422">MLPTLTTEVHMVRPLDLGIFLPNAKGGAIMATGSPPQYSPNWELNRKNALLAEEAGFEFLLSMVKWRGFGGETNHWDYSLESFSLMAACAAVTSRIQLYASVAIPTIHPGVIAKMASTIDDISKGRFGVNIVSGWNKLEYSQMGLWQGDDYFKRRYEYAAEYLELLRRLWTQDRVTHRSDFFHFDDCKSYPKPSREIPVICAGQSERGISFTAQHADFGFLGGQDDSLADLGRLNDKLQASAARFGRKVGAYVLLTVIAEETDEAAFAKRDHYIQTSDKAAMAEWARVAGMDFSRATYKDLAVQTFMAIPYVAGSYSTVARYLDGLAENGLAGVCFIFPDYEHDLKRLIDNVLPLMKHKRPAEQPSLALVP</sequence>
<keyword evidence="3" id="KW-0560">Oxidoreductase</keyword>
<evidence type="ECO:0000259" key="5">
    <source>
        <dbReference type="Pfam" id="PF00296"/>
    </source>
</evidence>
<dbReference type="InterPro" id="IPR050172">
    <property type="entry name" value="SsuD_RutA_monooxygenase"/>
</dbReference>
<dbReference type="STRING" id="989370.AOQ71_07870"/>
<evidence type="ECO:0000313" key="7">
    <source>
        <dbReference type="Proteomes" id="UP000051936"/>
    </source>
</evidence>
<name>A0A0R3E0R2_9BRAD</name>
<dbReference type="EMBL" id="LJYG01000034">
    <property type="protein sequence ID" value="KRQ15793.1"/>
    <property type="molecule type" value="Genomic_DNA"/>
</dbReference>
<evidence type="ECO:0000313" key="6">
    <source>
        <dbReference type="EMBL" id="KRQ15793.1"/>
    </source>
</evidence>
<dbReference type="InterPro" id="IPR011251">
    <property type="entry name" value="Luciferase-like_dom"/>
</dbReference>
<comment type="caution">
    <text evidence="6">The sequence shown here is derived from an EMBL/GenBank/DDBJ whole genome shotgun (WGS) entry which is preliminary data.</text>
</comment>
<proteinExistence type="predicted"/>
<keyword evidence="1" id="KW-0285">Flavoprotein</keyword>
<gene>
    <name evidence="6" type="ORF">AOQ71_07870</name>
</gene>
<dbReference type="GO" id="GO:0046306">
    <property type="term" value="P:alkanesulfonate catabolic process"/>
    <property type="evidence" value="ECO:0007669"/>
    <property type="project" value="TreeGrafter"/>
</dbReference>
<dbReference type="Pfam" id="PF00296">
    <property type="entry name" value="Bac_luciferase"/>
    <property type="match status" value="1"/>
</dbReference>
<organism evidence="6 7">
    <name type="scientific">Bradyrhizobium manausense</name>
    <dbReference type="NCBI Taxonomy" id="989370"/>
    <lineage>
        <taxon>Bacteria</taxon>
        <taxon>Pseudomonadati</taxon>
        <taxon>Pseudomonadota</taxon>
        <taxon>Alphaproteobacteria</taxon>
        <taxon>Hyphomicrobiales</taxon>
        <taxon>Nitrobacteraceae</taxon>
        <taxon>Bradyrhizobium</taxon>
    </lineage>
</organism>
<keyword evidence="4" id="KW-0503">Monooxygenase</keyword>
<dbReference type="GO" id="GO:0008726">
    <property type="term" value="F:alkanesulfonate monooxygenase activity"/>
    <property type="evidence" value="ECO:0007669"/>
    <property type="project" value="TreeGrafter"/>
</dbReference>
<dbReference type="PANTHER" id="PTHR42847">
    <property type="entry name" value="ALKANESULFONATE MONOOXYGENASE"/>
    <property type="match status" value="1"/>
</dbReference>
<keyword evidence="7" id="KW-1185">Reference proteome</keyword>
<evidence type="ECO:0000256" key="3">
    <source>
        <dbReference type="ARBA" id="ARBA00023002"/>
    </source>
</evidence>
<keyword evidence="2" id="KW-0288">FMN</keyword>
<reference evidence="6 7" key="1">
    <citation type="submission" date="2015-09" db="EMBL/GenBank/DDBJ databases">
        <title>Draft Genome Sequence of Bradyrhizobium manausense Strain BR 3351T, a Novel Symbiotic Nitrogen-Fixing Alphaproteobacterium Isolated from Brazilian Amazon Rain Forest.</title>
        <authorList>
            <person name="De Araujo J.L."/>
            <person name="Zilli J.E."/>
        </authorList>
    </citation>
    <scope>NUCLEOTIDE SEQUENCE [LARGE SCALE GENOMIC DNA]</scope>
    <source>
        <strain evidence="6 7">BR3351</strain>
    </source>
</reference>
<dbReference type="Proteomes" id="UP000051936">
    <property type="component" value="Unassembled WGS sequence"/>
</dbReference>
<evidence type="ECO:0000256" key="2">
    <source>
        <dbReference type="ARBA" id="ARBA00022643"/>
    </source>
</evidence>